<dbReference type="AlphaFoldDB" id="A0A418X4T4"/>
<dbReference type="EMBL" id="QYUN01000002">
    <property type="protein sequence ID" value="RJG07440.1"/>
    <property type="molecule type" value="Genomic_DNA"/>
</dbReference>
<dbReference type="RefSeq" id="WP_119740890.1">
    <property type="nucleotide sequence ID" value="NZ_QYUN01000002.1"/>
</dbReference>
<gene>
    <name evidence="1" type="ORF">D3870_16835</name>
</gene>
<protein>
    <submittedName>
        <fullName evidence="1">Uncharacterized protein</fullName>
    </submittedName>
</protein>
<evidence type="ECO:0000313" key="1">
    <source>
        <dbReference type="EMBL" id="RJG07440.1"/>
    </source>
</evidence>
<keyword evidence="2" id="KW-1185">Reference proteome</keyword>
<organism evidence="1 2">
    <name type="scientific">Noviherbaspirillum cavernae</name>
    <dbReference type="NCBI Taxonomy" id="2320862"/>
    <lineage>
        <taxon>Bacteria</taxon>
        <taxon>Pseudomonadati</taxon>
        <taxon>Pseudomonadota</taxon>
        <taxon>Betaproteobacteria</taxon>
        <taxon>Burkholderiales</taxon>
        <taxon>Oxalobacteraceae</taxon>
        <taxon>Noviherbaspirillum</taxon>
    </lineage>
</organism>
<sequence>MFKSAINPIITASNRLTSSNALARRWTPAQIQAKRSNISTIVTHGTAGMLKKLAAGGGHRTVVTASTHEKLKHIVPDKTALTSVAPYQRPDLCHFQAEDVVGEWRQKAGITSPATKVKPAPEPGAPRSLRGMWEAFTAKLAAMTETSMGSRTLKSAEDHLATYEKHGPYVFIADGLGEAYAHHAIAVFAVVKAETPQGTRIVAGTVDCNDLASDPHTAASRKKARETGKAHVSELSIEEANENGAHLARIRLLDVESMAIHTMERYKLLAQHDTDFLSGLPAHVPEARFYKEGIDRLAPGTLQELSALFAELYDTDEVEKFGAAAIRTDRGAGRA</sequence>
<comment type="caution">
    <text evidence="1">The sequence shown here is derived from an EMBL/GenBank/DDBJ whole genome shotgun (WGS) entry which is preliminary data.</text>
</comment>
<evidence type="ECO:0000313" key="2">
    <source>
        <dbReference type="Proteomes" id="UP000285190"/>
    </source>
</evidence>
<reference evidence="1 2" key="1">
    <citation type="submission" date="2018-09" db="EMBL/GenBank/DDBJ databases">
        <authorList>
            <person name="Zhu H."/>
        </authorList>
    </citation>
    <scope>NUCLEOTIDE SEQUENCE [LARGE SCALE GENOMIC DNA]</scope>
    <source>
        <strain evidence="1 2">K2R10-39</strain>
    </source>
</reference>
<proteinExistence type="predicted"/>
<name>A0A418X4T4_9BURK</name>
<dbReference type="Proteomes" id="UP000285190">
    <property type="component" value="Unassembled WGS sequence"/>
</dbReference>
<accession>A0A418X4T4</accession>